<dbReference type="InterPro" id="IPR021109">
    <property type="entry name" value="Peptidase_aspartic_dom_sf"/>
</dbReference>
<dbReference type="InterPro" id="IPR032799">
    <property type="entry name" value="TAXi_C"/>
</dbReference>
<dbReference type="AlphaFoldDB" id="A0A2I0B398"/>
<dbReference type="CDD" id="cd05470">
    <property type="entry name" value="pepsin_retropepsin_like"/>
    <property type="match status" value="1"/>
</dbReference>
<evidence type="ECO:0000256" key="1">
    <source>
        <dbReference type="ARBA" id="ARBA00007447"/>
    </source>
</evidence>
<accession>A0A2I0B398</accession>
<evidence type="ECO:0000256" key="2">
    <source>
        <dbReference type="ARBA" id="ARBA00022670"/>
    </source>
</evidence>
<keyword evidence="2 8" id="KW-0645">Protease</keyword>
<sequence>MINHLLIYPLLSLAFLLLPPPSASGFTIELFHHHSPSSPLLNLSLSLPSSLSGDIRRAIPRSRSINRRLSGVPDSIRSPITPLTAVHLMKFSVGTPPVDVLAVMDTGSDLTWLRCQPCADCQGRSVPSINPSLSSSYKTLTCDSDQCKQLDPAACSRGPTCSYIYGYGDSSFTSGKLATETITFDTTGGGSPVSIPAITFGCGHNNSLSFDAEMFGLAGLGGMPYSFDTTGGGSPVSIPAITFGCGHNNSLSFDAEMFGLAGLGGMPYSLISQLGPQIKGRFSYCLSPFQKANARSFMNFGDEAVLAGRNVVTTPLVEKADKTFYFVTLEAVSVNGKKIDATASGQGNMFIDTGTTVNLIDDVVFRQLGELITEAVKLPSRMDPGNTFLCYKAGTRDVFPDITLHFAGGGEVVLKPMNAFSDPAEDGTVCLTSQATKGTAILGNKAQQNFHVGYDLVRKTVAFEPTECSKL</sequence>
<dbReference type="Proteomes" id="UP000236161">
    <property type="component" value="Unassembled WGS sequence"/>
</dbReference>
<dbReference type="GO" id="GO:0004190">
    <property type="term" value="F:aspartic-type endopeptidase activity"/>
    <property type="evidence" value="ECO:0007669"/>
    <property type="project" value="UniProtKB-KW"/>
</dbReference>
<dbReference type="InterPro" id="IPR034161">
    <property type="entry name" value="Pepsin-like_plant"/>
</dbReference>
<evidence type="ECO:0000313" key="8">
    <source>
        <dbReference type="EMBL" id="PKA62264.1"/>
    </source>
</evidence>
<keyword evidence="4" id="KW-0378">Hydrolase</keyword>
<dbReference type="OrthoDB" id="775830at2759"/>
<dbReference type="STRING" id="1088818.A0A2I0B398"/>
<reference evidence="8 9" key="1">
    <citation type="journal article" date="2017" name="Nature">
        <title>The Apostasia genome and the evolution of orchids.</title>
        <authorList>
            <person name="Zhang G.Q."/>
            <person name="Liu K.W."/>
            <person name="Li Z."/>
            <person name="Lohaus R."/>
            <person name="Hsiao Y.Y."/>
            <person name="Niu S.C."/>
            <person name="Wang J.Y."/>
            <person name="Lin Y.C."/>
            <person name="Xu Q."/>
            <person name="Chen L.J."/>
            <person name="Yoshida K."/>
            <person name="Fujiwara S."/>
            <person name="Wang Z.W."/>
            <person name="Zhang Y.Q."/>
            <person name="Mitsuda N."/>
            <person name="Wang M."/>
            <person name="Liu G.H."/>
            <person name="Pecoraro L."/>
            <person name="Huang H.X."/>
            <person name="Xiao X.J."/>
            <person name="Lin M."/>
            <person name="Wu X.Y."/>
            <person name="Wu W.L."/>
            <person name="Chen Y.Y."/>
            <person name="Chang S.B."/>
            <person name="Sakamoto S."/>
            <person name="Ohme-Takagi M."/>
            <person name="Yagi M."/>
            <person name="Zeng S.J."/>
            <person name="Shen C.Y."/>
            <person name="Yeh C.M."/>
            <person name="Luo Y.B."/>
            <person name="Tsai W.C."/>
            <person name="Van de Peer Y."/>
            <person name="Liu Z.J."/>
        </authorList>
    </citation>
    <scope>NUCLEOTIDE SEQUENCE [LARGE SCALE GENOMIC DNA]</scope>
    <source>
        <strain evidence="9">cv. Shenzhen</strain>
        <tissue evidence="8">Stem</tissue>
    </source>
</reference>
<dbReference type="CDD" id="cd05476">
    <property type="entry name" value="pepsin_A_like_plant"/>
    <property type="match status" value="1"/>
</dbReference>
<dbReference type="GO" id="GO:0006508">
    <property type="term" value="P:proteolysis"/>
    <property type="evidence" value="ECO:0007669"/>
    <property type="project" value="UniProtKB-KW"/>
</dbReference>
<evidence type="ECO:0000256" key="6">
    <source>
        <dbReference type="SAM" id="SignalP"/>
    </source>
</evidence>
<proteinExistence type="inferred from homology"/>
<feature type="chain" id="PRO_5014184793" evidence="6">
    <location>
        <begin position="26"/>
        <end position="471"/>
    </location>
</feature>
<keyword evidence="5" id="KW-0325">Glycoprotein</keyword>
<keyword evidence="6" id="KW-0732">Signal</keyword>
<keyword evidence="9" id="KW-1185">Reference proteome</keyword>
<dbReference type="InterPro" id="IPR033121">
    <property type="entry name" value="PEPTIDASE_A1"/>
</dbReference>
<dbReference type="PANTHER" id="PTHR47967">
    <property type="entry name" value="OS07G0603500 PROTEIN-RELATED"/>
    <property type="match status" value="1"/>
</dbReference>
<evidence type="ECO:0000259" key="7">
    <source>
        <dbReference type="PROSITE" id="PS51767"/>
    </source>
</evidence>
<dbReference type="GO" id="GO:0005576">
    <property type="term" value="C:extracellular region"/>
    <property type="evidence" value="ECO:0007669"/>
    <property type="project" value="TreeGrafter"/>
</dbReference>
<feature type="signal peptide" evidence="6">
    <location>
        <begin position="1"/>
        <end position="25"/>
    </location>
</feature>
<dbReference type="Gene3D" id="2.40.70.10">
    <property type="entry name" value="Acid Proteases"/>
    <property type="match status" value="3"/>
</dbReference>
<dbReference type="InterPro" id="IPR032861">
    <property type="entry name" value="TAXi_N"/>
</dbReference>
<evidence type="ECO:0000256" key="4">
    <source>
        <dbReference type="ARBA" id="ARBA00022801"/>
    </source>
</evidence>
<dbReference type="PANTHER" id="PTHR47967:SF66">
    <property type="entry name" value="ASPARTIC PROTEINASE CDR1-RELATED"/>
    <property type="match status" value="1"/>
</dbReference>
<gene>
    <name evidence="8" type="ORF">AXF42_Ash016056</name>
</gene>
<dbReference type="SUPFAM" id="SSF50630">
    <property type="entry name" value="Acid proteases"/>
    <property type="match status" value="2"/>
</dbReference>
<dbReference type="Pfam" id="PF14541">
    <property type="entry name" value="TAXi_C"/>
    <property type="match status" value="1"/>
</dbReference>
<comment type="similarity">
    <text evidence="1">Belongs to the peptidase A1 family.</text>
</comment>
<evidence type="ECO:0000313" key="9">
    <source>
        <dbReference type="Proteomes" id="UP000236161"/>
    </source>
</evidence>
<dbReference type="Pfam" id="PF14543">
    <property type="entry name" value="TAXi_N"/>
    <property type="match status" value="1"/>
</dbReference>
<dbReference type="PROSITE" id="PS51767">
    <property type="entry name" value="PEPTIDASE_A1"/>
    <property type="match status" value="1"/>
</dbReference>
<evidence type="ECO:0000256" key="5">
    <source>
        <dbReference type="ARBA" id="ARBA00023180"/>
    </source>
</evidence>
<keyword evidence="3" id="KW-0064">Aspartyl protease</keyword>
<name>A0A2I0B398_9ASPA</name>
<organism evidence="8 9">
    <name type="scientific">Apostasia shenzhenica</name>
    <dbReference type="NCBI Taxonomy" id="1088818"/>
    <lineage>
        <taxon>Eukaryota</taxon>
        <taxon>Viridiplantae</taxon>
        <taxon>Streptophyta</taxon>
        <taxon>Embryophyta</taxon>
        <taxon>Tracheophyta</taxon>
        <taxon>Spermatophyta</taxon>
        <taxon>Magnoliopsida</taxon>
        <taxon>Liliopsida</taxon>
        <taxon>Asparagales</taxon>
        <taxon>Orchidaceae</taxon>
        <taxon>Apostasioideae</taxon>
        <taxon>Apostasia</taxon>
    </lineage>
</organism>
<dbReference type="InterPro" id="IPR051708">
    <property type="entry name" value="Plant_Aspart_Prot_A1"/>
</dbReference>
<protein>
    <submittedName>
        <fullName evidence="8">Putative aspartic protease</fullName>
    </submittedName>
</protein>
<feature type="domain" description="Peptidase A1" evidence="7">
    <location>
        <begin position="87"/>
        <end position="464"/>
    </location>
</feature>
<dbReference type="EMBL" id="KZ451918">
    <property type="protein sequence ID" value="PKA62264.1"/>
    <property type="molecule type" value="Genomic_DNA"/>
</dbReference>
<evidence type="ECO:0000256" key="3">
    <source>
        <dbReference type="ARBA" id="ARBA00022750"/>
    </source>
</evidence>